<keyword evidence="4" id="KW-1185">Reference proteome</keyword>
<comment type="caution">
    <text evidence="3">The sequence shown here is derived from an EMBL/GenBank/DDBJ whole genome shotgun (WGS) entry which is preliminary data.</text>
</comment>
<dbReference type="Proteomes" id="UP001283341">
    <property type="component" value="Unassembled WGS sequence"/>
</dbReference>
<proteinExistence type="predicted"/>
<name>A0AAE0HWI1_9PEZI</name>
<reference evidence="3" key="1">
    <citation type="journal article" date="2023" name="Mol. Phylogenet. Evol.">
        <title>Genome-scale phylogeny and comparative genomics of the fungal order Sordariales.</title>
        <authorList>
            <person name="Hensen N."/>
            <person name="Bonometti L."/>
            <person name="Westerberg I."/>
            <person name="Brannstrom I.O."/>
            <person name="Guillou S."/>
            <person name="Cros-Aarteil S."/>
            <person name="Calhoun S."/>
            <person name="Haridas S."/>
            <person name="Kuo A."/>
            <person name="Mondo S."/>
            <person name="Pangilinan J."/>
            <person name="Riley R."/>
            <person name="LaButti K."/>
            <person name="Andreopoulos B."/>
            <person name="Lipzen A."/>
            <person name="Chen C."/>
            <person name="Yan M."/>
            <person name="Daum C."/>
            <person name="Ng V."/>
            <person name="Clum A."/>
            <person name="Steindorff A."/>
            <person name="Ohm R.A."/>
            <person name="Martin F."/>
            <person name="Silar P."/>
            <person name="Natvig D.O."/>
            <person name="Lalanne C."/>
            <person name="Gautier V."/>
            <person name="Ament-Velasquez S.L."/>
            <person name="Kruys A."/>
            <person name="Hutchinson M.I."/>
            <person name="Powell A.J."/>
            <person name="Barry K."/>
            <person name="Miller A.N."/>
            <person name="Grigoriev I.V."/>
            <person name="Debuchy R."/>
            <person name="Gladieux P."/>
            <person name="Hiltunen Thoren M."/>
            <person name="Johannesson H."/>
        </authorList>
    </citation>
    <scope>NUCLEOTIDE SEQUENCE</scope>
    <source>
        <strain evidence="3">CBS 118394</strain>
    </source>
</reference>
<accession>A0AAE0HWI1</accession>
<dbReference type="InterPro" id="IPR016477">
    <property type="entry name" value="Fructo-/Ketosamine-3-kinase"/>
</dbReference>
<organism evidence="3 4">
    <name type="scientific">Apodospora peruviana</name>
    <dbReference type="NCBI Taxonomy" id="516989"/>
    <lineage>
        <taxon>Eukaryota</taxon>
        <taxon>Fungi</taxon>
        <taxon>Dikarya</taxon>
        <taxon>Ascomycota</taxon>
        <taxon>Pezizomycotina</taxon>
        <taxon>Sordariomycetes</taxon>
        <taxon>Sordariomycetidae</taxon>
        <taxon>Sordariales</taxon>
        <taxon>Lasiosphaeriaceae</taxon>
        <taxon>Apodospora</taxon>
    </lineage>
</organism>
<dbReference type="InterPro" id="IPR011009">
    <property type="entry name" value="Kinase-like_dom_sf"/>
</dbReference>
<keyword evidence="3" id="KW-0808">Transferase</keyword>
<dbReference type="SUPFAM" id="SSF56112">
    <property type="entry name" value="Protein kinase-like (PK-like)"/>
    <property type="match status" value="1"/>
</dbReference>
<dbReference type="Gene3D" id="3.90.1200.10">
    <property type="match status" value="1"/>
</dbReference>
<dbReference type="PANTHER" id="PTHR12149:SF8">
    <property type="entry name" value="PROTEIN-RIBULOSAMINE 3-KINASE"/>
    <property type="match status" value="1"/>
</dbReference>
<dbReference type="EMBL" id="JAUEDM010000007">
    <property type="protein sequence ID" value="KAK3314154.1"/>
    <property type="molecule type" value="Genomic_DNA"/>
</dbReference>
<dbReference type="AlphaFoldDB" id="A0AAE0HWI1"/>
<sequence length="337" mass="37442">MATSMDLQPTDSSLTAVDPAVLADDCSILSVSNHGASTFGAETRRIEVELADGRTTAAFFKAQSGKTLAAKDMLRGEFESTKAIHDILPTFAPKPIARGTYADEDIHLILTEFRAMTGQQPEPEEFAAKLAAVHMNSRSPNGKFGFHVTTYPGNLPQFTEWEDSWEVFFTKSLRQALDLEQAARGHDPEFDVLVPAIFGTVIPRLLRPLETGGRSVKPSLVHGDLWYGNAGVDADTNESLVLDPACFYAHNEYELGQWMPACNRFGMEYRDAYHSHVEMSEPKEDYDGRLELYKLRFNAHVSALFPENKQLREQMLGDMRNLVYTGMAKKPAATGDS</sequence>
<reference evidence="3" key="2">
    <citation type="submission" date="2023-06" db="EMBL/GenBank/DDBJ databases">
        <authorList>
            <consortium name="Lawrence Berkeley National Laboratory"/>
            <person name="Haridas S."/>
            <person name="Hensen N."/>
            <person name="Bonometti L."/>
            <person name="Westerberg I."/>
            <person name="Brannstrom I.O."/>
            <person name="Guillou S."/>
            <person name="Cros-Aarteil S."/>
            <person name="Calhoun S."/>
            <person name="Kuo A."/>
            <person name="Mondo S."/>
            <person name="Pangilinan J."/>
            <person name="Riley R."/>
            <person name="Labutti K."/>
            <person name="Andreopoulos B."/>
            <person name="Lipzen A."/>
            <person name="Chen C."/>
            <person name="Yanf M."/>
            <person name="Daum C."/>
            <person name="Ng V."/>
            <person name="Clum A."/>
            <person name="Steindorff A."/>
            <person name="Ohm R."/>
            <person name="Martin F."/>
            <person name="Silar P."/>
            <person name="Natvig D."/>
            <person name="Lalanne C."/>
            <person name="Gautier V."/>
            <person name="Ament-Velasquez S.L."/>
            <person name="Kruys A."/>
            <person name="Hutchinson M.I."/>
            <person name="Powell A.J."/>
            <person name="Barry K."/>
            <person name="Miller A.N."/>
            <person name="Grigoriev I.V."/>
            <person name="Debuchy R."/>
            <person name="Gladieux P."/>
            <person name="Thoren M.H."/>
            <person name="Johannesson H."/>
        </authorList>
    </citation>
    <scope>NUCLEOTIDE SEQUENCE</scope>
    <source>
        <strain evidence="3">CBS 118394</strain>
    </source>
</reference>
<evidence type="ECO:0000256" key="2">
    <source>
        <dbReference type="ARBA" id="ARBA00048655"/>
    </source>
</evidence>
<evidence type="ECO:0000313" key="4">
    <source>
        <dbReference type="Proteomes" id="UP001283341"/>
    </source>
</evidence>
<comment type="catalytic activity">
    <reaction evidence="2">
        <text>N(6)-D-ribulosyl-L-lysyl-[protein] + ATP = N(6)-(3-O-phospho-D-ribulosyl)-L-lysyl-[protein] + ADP + H(+)</text>
        <dbReference type="Rhea" id="RHEA:48432"/>
        <dbReference type="Rhea" id="RHEA-COMP:12103"/>
        <dbReference type="Rhea" id="RHEA-COMP:12104"/>
        <dbReference type="ChEBI" id="CHEBI:15378"/>
        <dbReference type="ChEBI" id="CHEBI:30616"/>
        <dbReference type="ChEBI" id="CHEBI:90418"/>
        <dbReference type="ChEBI" id="CHEBI:90420"/>
        <dbReference type="ChEBI" id="CHEBI:456216"/>
        <dbReference type="EC" id="2.7.1.172"/>
    </reaction>
    <physiologicalReaction direction="left-to-right" evidence="2">
        <dbReference type="Rhea" id="RHEA:48433"/>
    </physiologicalReaction>
</comment>
<keyword evidence="3" id="KW-0418">Kinase</keyword>
<dbReference type="GO" id="GO:0016301">
    <property type="term" value="F:kinase activity"/>
    <property type="evidence" value="ECO:0007669"/>
    <property type="project" value="UniProtKB-KW"/>
</dbReference>
<dbReference type="PANTHER" id="PTHR12149">
    <property type="entry name" value="FRUCTOSAMINE 3 KINASE-RELATED PROTEIN"/>
    <property type="match status" value="1"/>
</dbReference>
<protein>
    <recommendedName>
        <fullName evidence="1">protein-ribulosamine 3-kinase</fullName>
        <ecNumber evidence="1">2.7.1.172</ecNumber>
    </recommendedName>
</protein>
<dbReference type="Pfam" id="PF03881">
    <property type="entry name" value="Fructosamin_kin"/>
    <property type="match status" value="1"/>
</dbReference>
<dbReference type="GO" id="GO:0102193">
    <property type="term" value="F:protein-ribulosamine 3-kinase activity"/>
    <property type="evidence" value="ECO:0007669"/>
    <property type="project" value="UniProtKB-EC"/>
</dbReference>
<dbReference type="EC" id="2.7.1.172" evidence="1"/>
<evidence type="ECO:0000256" key="1">
    <source>
        <dbReference type="ARBA" id="ARBA00011961"/>
    </source>
</evidence>
<evidence type="ECO:0000313" key="3">
    <source>
        <dbReference type="EMBL" id="KAK3314154.1"/>
    </source>
</evidence>
<gene>
    <name evidence="3" type="ORF">B0H66DRAFT_607386</name>
</gene>